<dbReference type="EMBL" id="MCFI01000013">
    <property type="protein sequence ID" value="ORY80332.1"/>
    <property type="molecule type" value="Genomic_DNA"/>
</dbReference>
<evidence type="ECO:0000256" key="1">
    <source>
        <dbReference type="SAM" id="MobiDB-lite"/>
    </source>
</evidence>
<gene>
    <name evidence="3" type="ORF">BCR37DRAFT_393699</name>
</gene>
<reference evidence="3 4" key="1">
    <citation type="submission" date="2016-07" db="EMBL/GenBank/DDBJ databases">
        <title>Pervasive Adenine N6-methylation of Active Genes in Fungi.</title>
        <authorList>
            <consortium name="DOE Joint Genome Institute"/>
            <person name="Mondo S.J."/>
            <person name="Dannebaum R.O."/>
            <person name="Kuo R.C."/>
            <person name="Labutti K."/>
            <person name="Haridas S."/>
            <person name="Kuo A."/>
            <person name="Salamov A."/>
            <person name="Ahrendt S.R."/>
            <person name="Lipzen A."/>
            <person name="Sullivan W."/>
            <person name="Andreopoulos W.B."/>
            <person name="Clum A."/>
            <person name="Lindquist E."/>
            <person name="Daum C."/>
            <person name="Ramamoorthy G.K."/>
            <person name="Gryganskyi A."/>
            <person name="Culley D."/>
            <person name="Magnuson J.K."/>
            <person name="James T.Y."/>
            <person name="O'Malley M.A."/>
            <person name="Stajich J.E."/>
            <person name="Spatafora J.W."/>
            <person name="Visel A."/>
            <person name="Grigoriev I.V."/>
        </authorList>
    </citation>
    <scope>NUCLEOTIDE SEQUENCE [LARGE SCALE GENOMIC DNA]</scope>
    <source>
        <strain evidence="3 4">12-1054</strain>
    </source>
</reference>
<dbReference type="InterPro" id="IPR046331">
    <property type="entry name" value="GPAM1-like"/>
</dbReference>
<keyword evidence="4" id="KW-1185">Reference proteome</keyword>
<dbReference type="OrthoDB" id="73491at2759"/>
<dbReference type="AlphaFoldDB" id="A0A1Y2F8T9"/>
<feature type="compositionally biased region" description="Basic and acidic residues" evidence="1">
    <location>
        <begin position="222"/>
        <end position="239"/>
    </location>
</feature>
<organism evidence="3 4">
    <name type="scientific">Protomyces lactucae-debilis</name>
    <dbReference type="NCBI Taxonomy" id="2754530"/>
    <lineage>
        <taxon>Eukaryota</taxon>
        <taxon>Fungi</taxon>
        <taxon>Dikarya</taxon>
        <taxon>Ascomycota</taxon>
        <taxon>Taphrinomycotina</taxon>
        <taxon>Taphrinomycetes</taxon>
        <taxon>Taphrinales</taxon>
        <taxon>Protomycetaceae</taxon>
        <taxon>Protomyces</taxon>
    </lineage>
</organism>
<feature type="compositionally biased region" description="Polar residues" evidence="1">
    <location>
        <begin position="103"/>
        <end position="122"/>
    </location>
</feature>
<dbReference type="Proteomes" id="UP000193685">
    <property type="component" value="Unassembled WGS sequence"/>
</dbReference>
<dbReference type="RefSeq" id="XP_040724220.1">
    <property type="nucleotide sequence ID" value="XM_040871346.1"/>
</dbReference>
<protein>
    <recommendedName>
        <fullName evidence="2">DUF3752 domain-containing protein</fullName>
    </recommendedName>
</protein>
<comment type="caution">
    <text evidence="3">The sequence shown here is derived from an EMBL/GenBank/DDBJ whole genome shotgun (WGS) entry which is preliminary data.</text>
</comment>
<proteinExistence type="predicted"/>
<feature type="region of interest" description="Disordered" evidence="1">
    <location>
        <begin position="15"/>
        <end position="269"/>
    </location>
</feature>
<dbReference type="PANTHER" id="PTHR46370:SF1">
    <property type="entry name" value="GPALPP MOTIFS-CONTAINING PROTEIN 1"/>
    <property type="match status" value="1"/>
</dbReference>
<feature type="compositionally biased region" description="Low complexity" evidence="1">
    <location>
        <begin position="22"/>
        <end position="37"/>
    </location>
</feature>
<feature type="domain" description="DUF3752" evidence="2">
    <location>
        <begin position="121"/>
        <end position="263"/>
    </location>
</feature>
<evidence type="ECO:0000313" key="3">
    <source>
        <dbReference type="EMBL" id="ORY80332.1"/>
    </source>
</evidence>
<dbReference type="GeneID" id="63787945"/>
<dbReference type="InterPro" id="IPR022226">
    <property type="entry name" value="DUF3752"/>
</dbReference>
<feature type="compositionally biased region" description="Acidic residues" evidence="1">
    <location>
        <begin position="64"/>
        <end position="73"/>
    </location>
</feature>
<sequence length="269" mass="29142">MVGPALPPDLLAAREKQRQARATKLSEATTTEAATITHTDDSERSKAPPISSQGKGDANALINESDEEEDDDVGPMLPGDTAREALYAARSSAHQGQDDDSGAISTSATGKRQHSDWMTQPPSKGDWAQSIDTTKLKSRQFASSKPGRPGPHQQGGFDAGWTSVAGEEVSRAGETEAEEGPEWTAAAAIELQKRQEAEKAQASQNRGPSMYEQHTLKRKHMSKEDRDDPSSRPFDRSKDIGSGVSSKRTRELAQRSKDMSSMFGESKFL</sequence>
<dbReference type="PANTHER" id="PTHR46370">
    <property type="entry name" value="GPALPP MOTIFS-CONTAINING PROTEIN 1"/>
    <property type="match status" value="1"/>
</dbReference>
<name>A0A1Y2F8T9_PROLT</name>
<feature type="compositionally biased region" description="Basic and acidic residues" evidence="1">
    <location>
        <begin position="248"/>
        <end position="258"/>
    </location>
</feature>
<evidence type="ECO:0000313" key="4">
    <source>
        <dbReference type="Proteomes" id="UP000193685"/>
    </source>
</evidence>
<accession>A0A1Y2F8T9</accession>
<evidence type="ECO:0000259" key="2">
    <source>
        <dbReference type="Pfam" id="PF12572"/>
    </source>
</evidence>
<dbReference type="Pfam" id="PF12572">
    <property type="entry name" value="DUF3752"/>
    <property type="match status" value="1"/>
</dbReference>